<dbReference type="Pfam" id="PF03167">
    <property type="entry name" value="UDG"/>
    <property type="match status" value="1"/>
</dbReference>
<protein>
    <recommendedName>
        <fullName evidence="4">Uracil-DNA glycosylase-like domain-containing protein</fullName>
    </recommendedName>
</protein>
<dbReference type="RefSeq" id="XP_050502184.1">
    <property type="nucleotide sequence ID" value="XM_050646227.1"/>
</dbReference>
<dbReference type="SMART" id="SM00986">
    <property type="entry name" value="UDG"/>
    <property type="match status" value="1"/>
</dbReference>
<name>A0ABM5JW68_DIAVI</name>
<evidence type="ECO:0000259" key="4">
    <source>
        <dbReference type="SMART" id="SM00986"/>
    </source>
</evidence>
<dbReference type="EnsemblMetazoa" id="XM_050646227.1">
    <property type="protein sequence ID" value="XP_050502184.1"/>
    <property type="gene ID" value="LOC126881754"/>
</dbReference>
<dbReference type="GeneID" id="126881754"/>
<dbReference type="InterPro" id="IPR036895">
    <property type="entry name" value="Uracil-DNA_glycosylase-like_sf"/>
</dbReference>
<dbReference type="PANTHER" id="PTHR11264">
    <property type="entry name" value="URACIL-DNA GLYCOSYLASE"/>
    <property type="match status" value="1"/>
</dbReference>
<accession>A0ABM5JW68</accession>
<sequence>MAQQTVVSPDMMDNIQLFNFVVESRYTLFSNSNIPDLWKPLLGFIFRTQLEPINLIEMILRYVPPTIWFPHSDKLWSFTKFCRPEEVKVVIVGQEPSDSYATGLAFSKDVGTGIYPSTKNILEEVKSDIGEENLRREFRTDYGNLDLWAKQGVLLLNSALTNSTYITHQGIGWKYILLELIKQLQIINKKIVFMFWGKNARDLSLNVEGYEGNKLIAGHPSPNNEYNNFSDCRHFSQANEWLEQHSIKPVDWCPVPPENSS</sequence>
<dbReference type="SUPFAM" id="SSF52141">
    <property type="entry name" value="Uracil-DNA glycosylase-like"/>
    <property type="match status" value="1"/>
</dbReference>
<organism evidence="5 6">
    <name type="scientific">Diabrotica virgifera virgifera</name>
    <name type="common">western corn rootworm</name>
    <dbReference type="NCBI Taxonomy" id="50390"/>
    <lineage>
        <taxon>Eukaryota</taxon>
        <taxon>Metazoa</taxon>
        <taxon>Ecdysozoa</taxon>
        <taxon>Arthropoda</taxon>
        <taxon>Hexapoda</taxon>
        <taxon>Insecta</taxon>
        <taxon>Pterygota</taxon>
        <taxon>Neoptera</taxon>
        <taxon>Endopterygota</taxon>
        <taxon>Coleoptera</taxon>
        <taxon>Polyphaga</taxon>
        <taxon>Cucujiformia</taxon>
        <taxon>Chrysomeloidea</taxon>
        <taxon>Chrysomelidae</taxon>
        <taxon>Galerucinae</taxon>
        <taxon>Diabroticina</taxon>
        <taxon>Diabroticites</taxon>
        <taxon>Diabrotica</taxon>
    </lineage>
</organism>
<dbReference type="CDD" id="cd10027">
    <property type="entry name" value="UDG-F1-like"/>
    <property type="match status" value="1"/>
</dbReference>
<keyword evidence="6" id="KW-1185">Reference proteome</keyword>
<evidence type="ECO:0000256" key="2">
    <source>
        <dbReference type="ARBA" id="ARBA00022801"/>
    </source>
</evidence>
<keyword evidence="1" id="KW-0227">DNA damage</keyword>
<keyword evidence="3" id="KW-0234">DNA repair</keyword>
<evidence type="ECO:0000256" key="3">
    <source>
        <dbReference type="ARBA" id="ARBA00023204"/>
    </source>
</evidence>
<keyword evidence="2" id="KW-0378">Hydrolase</keyword>
<evidence type="ECO:0000256" key="1">
    <source>
        <dbReference type="ARBA" id="ARBA00022763"/>
    </source>
</evidence>
<evidence type="ECO:0000313" key="6">
    <source>
        <dbReference type="Proteomes" id="UP001652700"/>
    </source>
</evidence>
<reference evidence="5" key="1">
    <citation type="submission" date="2025-05" db="UniProtKB">
        <authorList>
            <consortium name="EnsemblMetazoa"/>
        </authorList>
    </citation>
    <scope>IDENTIFICATION</scope>
</reference>
<feature type="domain" description="Uracil-DNA glycosylase-like" evidence="4">
    <location>
        <begin position="80"/>
        <end position="242"/>
    </location>
</feature>
<evidence type="ECO:0000313" key="5">
    <source>
        <dbReference type="EnsemblMetazoa" id="XP_050502184.1"/>
    </source>
</evidence>
<dbReference type="Proteomes" id="UP001652700">
    <property type="component" value="Unplaced"/>
</dbReference>
<dbReference type="InterPro" id="IPR005122">
    <property type="entry name" value="Uracil-DNA_glycosylase-like"/>
</dbReference>
<dbReference type="Gene3D" id="3.40.470.10">
    <property type="entry name" value="Uracil-DNA glycosylase-like domain"/>
    <property type="match status" value="1"/>
</dbReference>
<dbReference type="PANTHER" id="PTHR11264:SF8">
    <property type="entry name" value="URACIL-DNA GLYCOSYLASE-LIKE DOMAIN-CONTAINING PROTEIN"/>
    <property type="match status" value="1"/>
</dbReference>
<dbReference type="InterPro" id="IPR002043">
    <property type="entry name" value="UDG_fam1"/>
</dbReference>
<proteinExistence type="predicted"/>
<dbReference type="SMART" id="SM00987">
    <property type="entry name" value="UreE_C"/>
    <property type="match status" value="1"/>
</dbReference>